<feature type="region of interest" description="Disordered" evidence="7">
    <location>
        <begin position="962"/>
        <end position="996"/>
    </location>
</feature>
<comment type="subcellular location">
    <subcellularLocation>
        <location evidence="1">Nucleus</location>
    </subcellularLocation>
</comment>
<feature type="region of interest" description="Disordered" evidence="7">
    <location>
        <begin position="1523"/>
        <end position="1614"/>
    </location>
</feature>
<feature type="compositionally biased region" description="Polar residues" evidence="7">
    <location>
        <begin position="827"/>
        <end position="845"/>
    </location>
</feature>
<dbReference type="RefSeq" id="XP_013349082.1">
    <property type="nucleotide sequence ID" value="XM_013493628.1"/>
</dbReference>
<feature type="region of interest" description="Disordered" evidence="7">
    <location>
        <begin position="413"/>
        <end position="456"/>
    </location>
</feature>
<dbReference type="Pfam" id="PF23774">
    <property type="entry name" value="TPR_GEMI5"/>
    <property type="match status" value="1"/>
</dbReference>
<evidence type="ECO:0000256" key="7">
    <source>
        <dbReference type="SAM" id="MobiDB-lite"/>
    </source>
</evidence>
<dbReference type="InParanoid" id="A0A074ZQL5"/>
<feature type="domain" description="Gem-associated protein 5 TPR" evidence="8">
    <location>
        <begin position="546"/>
        <end position="697"/>
    </location>
</feature>
<evidence type="ECO:0000259" key="8">
    <source>
        <dbReference type="Pfam" id="PF23774"/>
    </source>
</evidence>
<name>A0A074ZQL5_AURSE</name>
<dbReference type="GO" id="GO:0045944">
    <property type="term" value="P:positive regulation of transcription by RNA polymerase II"/>
    <property type="evidence" value="ECO:0007669"/>
    <property type="project" value="TreeGrafter"/>
</dbReference>
<feature type="region of interest" description="Disordered" evidence="7">
    <location>
        <begin position="704"/>
        <end position="746"/>
    </location>
</feature>
<dbReference type="Proteomes" id="UP000030641">
    <property type="component" value="Unassembled WGS sequence"/>
</dbReference>
<feature type="region of interest" description="Disordered" evidence="7">
    <location>
        <begin position="1096"/>
        <end position="1377"/>
    </location>
</feature>
<dbReference type="OMA" id="PFPGELQ"/>
<feature type="compositionally biased region" description="Polar residues" evidence="7">
    <location>
        <begin position="704"/>
        <end position="726"/>
    </location>
</feature>
<dbReference type="InterPro" id="IPR015943">
    <property type="entry name" value="WD40/YVTN_repeat-like_dom_sf"/>
</dbReference>
<evidence type="ECO:0000256" key="6">
    <source>
        <dbReference type="ARBA" id="ARBA00023242"/>
    </source>
</evidence>
<evidence type="ECO:0000313" key="9">
    <source>
        <dbReference type="EMBL" id="KER00577.1"/>
    </source>
</evidence>
<feature type="compositionally biased region" description="Polar residues" evidence="7">
    <location>
        <begin position="1062"/>
        <end position="1075"/>
    </location>
</feature>
<feature type="compositionally biased region" description="Low complexity" evidence="7">
    <location>
        <begin position="420"/>
        <end position="433"/>
    </location>
</feature>
<evidence type="ECO:0000256" key="1">
    <source>
        <dbReference type="ARBA" id="ARBA00004123"/>
    </source>
</evidence>
<dbReference type="HOGENOM" id="CLU_000799_1_1_1"/>
<keyword evidence="5" id="KW-0804">Transcription</keyword>
<dbReference type="GeneID" id="25365171"/>
<keyword evidence="10" id="KW-1185">Reference proteome</keyword>
<feature type="compositionally biased region" description="Basic and acidic residues" evidence="7">
    <location>
        <begin position="1032"/>
        <end position="1047"/>
    </location>
</feature>
<feature type="compositionally biased region" description="Polar residues" evidence="7">
    <location>
        <begin position="1523"/>
        <end position="1539"/>
    </location>
</feature>
<feature type="compositionally biased region" description="Low complexity" evidence="7">
    <location>
        <begin position="1166"/>
        <end position="1178"/>
    </location>
</feature>
<dbReference type="Gene3D" id="2.130.10.10">
    <property type="entry name" value="YVTN repeat-like/Quinoprotein amine dehydrogenase"/>
    <property type="match status" value="1"/>
</dbReference>
<feature type="compositionally biased region" description="Polar residues" evidence="7">
    <location>
        <begin position="1360"/>
        <end position="1377"/>
    </location>
</feature>
<feature type="region of interest" description="Disordered" evidence="7">
    <location>
        <begin position="1014"/>
        <end position="1083"/>
    </location>
</feature>
<keyword evidence="2" id="KW-0597">Phosphoprotein</keyword>
<dbReference type="GO" id="GO:0005634">
    <property type="term" value="C:nucleus"/>
    <property type="evidence" value="ECO:0007669"/>
    <property type="project" value="UniProtKB-SubCell"/>
</dbReference>
<dbReference type="InterPro" id="IPR056421">
    <property type="entry name" value="TPR_GEMI5"/>
</dbReference>
<organism evidence="9 10">
    <name type="scientific">Aureobasidium subglaciale (strain EXF-2481)</name>
    <name type="common">Aureobasidium pullulans var. subglaciale</name>
    <dbReference type="NCBI Taxonomy" id="1043005"/>
    <lineage>
        <taxon>Eukaryota</taxon>
        <taxon>Fungi</taxon>
        <taxon>Dikarya</taxon>
        <taxon>Ascomycota</taxon>
        <taxon>Pezizomycotina</taxon>
        <taxon>Dothideomycetes</taxon>
        <taxon>Dothideomycetidae</taxon>
        <taxon>Dothideales</taxon>
        <taxon>Saccotheciaceae</taxon>
        <taxon>Aureobasidium</taxon>
    </lineage>
</organism>
<dbReference type="PANTHER" id="PTHR15528:SF11">
    <property type="entry name" value="FI18188P1"/>
    <property type="match status" value="1"/>
</dbReference>
<feature type="compositionally biased region" description="Basic and acidic residues" evidence="7">
    <location>
        <begin position="906"/>
        <end position="920"/>
    </location>
</feature>
<feature type="compositionally biased region" description="Polar residues" evidence="7">
    <location>
        <begin position="1019"/>
        <end position="1029"/>
    </location>
</feature>
<protein>
    <recommendedName>
        <fullName evidence="8">Gem-associated protein 5 TPR domain-containing protein</fullName>
    </recommendedName>
</protein>
<evidence type="ECO:0000256" key="4">
    <source>
        <dbReference type="ARBA" id="ARBA00023015"/>
    </source>
</evidence>
<feature type="region of interest" description="Disordered" evidence="7">
    <location>
        <begin position="1460"/>
        <end position="1509"/>
    </location>
</feature>
<keyword evidence="3" id="KW-0694">RNA-binding</keyword>
<feature type="region of interest" description="Disordered" evidence="7">
    <location>
        <begin position="343"/>
        <end position="372"/>
    </location>
</feature>
<dbReference type="InterPro" id="IPR034605">
    <property type="entry name" value="PGC-1"/>
</dbReference>
<sequence length="1614" mass="175409">MSTGRPSGQRSHSAVRRQVAIKSTLPQALFPPDPDAEFQPCAATASFFLYAQRNIVLCLHHDTLAIERRFDKHQEDVLWICADTVSERGAGRLAVSYDTGHTAIVWDISTGDEIARFAAYEHIRVAAWMKDGNIAFGNAQGNVILFEPSTSEHISARTIYDPITAIAPAADSRTFAIGFLNGSILVATLQPLFTIVHSLTTSKAPSRIAGLSWHGSSSRQKSDMLATQTADGDLRVWSIPKLAAPGETPNIIRILSRLEGRSVGPCWFTWSKNGRIIQHADGETRSWDVRTKNVSFQPVPTVDGIAGIACYGPSSTLFTLGPNHTVQQYDVNPSDLPIQVASIQHAPGPLPPSPPNSIEEQKKEETGRKQAAARAISLPFAHLDADTSEGELGTMSPLEKIAKEMDLLEEEKQDRLGALSPTSSRTSSVSSKSSGGGRRIPSYRYDKAPSSRASEVSYNEGTEFSFGLPSARPRESVSVRSASSLRTSGLRKEILRSPDEAQQISQMDLFSHTRARLRNVPFRTPHYGHVARTSDILRREMLSVVFGWNDDIESLVRDEFMRQKPGSASSVLLSKWLGEFGADTMAAMVGSENMTSSDWMLLALSSMGPSSGKQVGQAFVQRLLEKGDVHPAVAVLLGFGEHDDAIEVYVSRGYHMEAVLLTCLTMPSDWKRQSYLVRKWGEVSIMQGQPELAVRCFSCTSIETSDSWSSPRAQDAVFSSQRDQGISPSPLSPPLSPPFAVGPNRNNIRNGSLKLITTFGDKGAPLVLPSADQRTPMTGMLGVGVTPIAESAISPGGAAPWLRSGSRFERDPSSARTATPGGYARRQLTSRSGTSRTRDVSQTPLTARRELSGPAHIAESLGSTRSGHSRNSSSISSTGIVQSSEQQLRQSSRADRLPSPSNDVFARLKNETRIRNGSRERANSDLQVQVFDTIYLAPLASQNTVAPIVQLDAFTASRQNQDDEGVIGMPDYRGRPAKRYINPPRRSPSSPVPMSPDEVMASRAMAAAATIDESYYRQPESQAKTSNAGRASRTDNRGLSRQRDHSQANHRAVVSGRDTSESRTPQSMFASSSSVPAHAPNDSDFARSEFRQQLHVNRSRAASIKDDLPSRKQTNEISTLPRNSLEEDSSASENPDEGVVRRRDLQSLTKKQLAARELEDRRASLARRPSAPAIPLPSDVKTPPKRPFMAPRHHTELGDTPSSFMPPYSGGQVTRSHTADPESQSRFPPAKNTGASNPTASIGLPATPRAMRHPRYMSVDPKEREKLPAVPQVPQTPPQLSSITFQQASPSPRSTDNDQIAPLLPSTVFGQLAPQSPPRSSSAPPEMGLDGTPWHYNTVLPHSSRRGSITKGSHARKVTPTENNFQLQQGPSSNRPSIDQTLHDAQIVIVEDSELMLPELQHLAGPPPPPPAPLMTSTRGSGLGVINIAIGEEEPMIIDVLPTIDRAGALTAPPLNNSAQGQLQVNAQRRGRGSISEGFNSRLRSVTERMRNNSKSRTKSPPIDSYATSPYETVLPSMFSRYQTHTDNNPARTKSPYDTSSVAPSAAASEASLSLQNTMPPPPPPPPTAPDVSEEQKDITDRSSQGYPHPREVKANISAETLLSSGVYEPSNMF</sequence>
<dbReference type="EMBL" id="KL584749">
    <property type="protein sequence ID" value="KER00577.1"/>
    <property type="molecule type" value="Genomic_DNA"/>
</dbReference>
<dbReference type="GO" id="GO:0003723">
    <property type="term" value="F:RNA binding"/>
    <property type="evidence" value="ECO:0007669"/>
    <property type="project" value="UniProtKB-KW"/>
</dbReference>
<dbReference type="SUPFAM" id="SSF50978">
    <property type="entry name" value="WD40 repeat-like"/>
    <property type="match status" value="1"/>
</dbReference>
<dbReference type="InterPro" id="IPR036322">
    <property type="entry name" value="WD40_repeat_dom_sf"/>
</dbReference>
<accession>A0A074ZQL5</accession>
<keyword evidence="4" id="KW-0805">Transcription regulation</keyword>
<feature type="compositionally biased region" description="Basic and acidic residues" evidence="7">
    <location>
        <begin position="359"/>
        <end position="368"/>
    </location>
</feature>
<feature type="compositionally biased region" description="Low complexity" evidence="7">
    <location>
        <begin position="863"/>
        <end position="891"/>
    </location>
</feature>
<feature type="compositionally biased region" description="Acidic residues" evidence="7">
    <location>
        <begin position="1126"/>
        <end position="1136"/>
    </location>
</feature>
<dbReference type="STRING" id="1043005.A0A074ZQL5"/>
<feature type="compositionally biased region" description="Low complexity" evidence="7">
    <location>
        <begin position="1540"/>
        <end position="1554"/>
    </location>
</feature>
<evidence type="ECO:0000256" key="2">
    <source>
        <dbReference type="ARBA" id="ARBA00022553"/>
    </source>
</evidence>
<feature type="compositionally biased region" description="Polar residues" evidence="7">
    <location>
        <begin position="1280"/>
        <end position="1298"/>
    </location>
</feature>
<evidence type="ECO:0000313" key="10">
    <source>
        <dbReference type="Proteomes" id="UP000030641"/>
    </source>
</evidence>
<proteinExistence type="predicted"/>
<evidence type="ECO:0000256" key="5">
    <source>
        <dbReference type="ARBA" id="ARBA00023163"/>
    </source>
</evidence>
<feature type="compositionally biased region" description="Basic and acidic residues" evidence="7">
    <location>
        <begin position="1154"/>
        <end position="1163"/>
    </location>
</feature>
<dbReference type="GO" id="GO:0003712">
    <property type="term" value="F:transcription coregulator activity"/>
    <property type="evidence" value="ECO:0007669"/>
    <property type="project" value="InterPro"/>
</dbReference>
<dbReference type="OrthoDB" id="7326421at2759"/>
<evidence type="ECO:0000256" key="3">
    <source>
        <dbReference type="ARBA" id="ARBA00022884"/>
    </source>
</evidence>
<dbReference type="PANTHER" id="PTHR15528">
    <property type="entry name" value="PEROXISOME PROLIFERATOR ACTIVATED RECEPTOR GAMMA COACTIVATOR 1 PGC-1 -RELATED"/>
    <property type="match status" value="1"/>
</dbReference>
<reference evidence="9 10" key="1">
    <citation type="journal article" date="2014" name="BMC Genomics">
        <title>Genome sequencing of four Aureobasidium pullulans varieties: biotechnological potential, stress tolerance, and description of new species.</title>
        <authorList>
            <person name="Gostin Ar C."/>
            <person name="Ohm R.A."/>
            <person name="Kogej T."/>
            <person name="Sonjak S."/>
            <person name="Turk M."/>
            <person name="Zajc J."/>
            <person name="Zalar P."/>
            <person name="Grube M."/>
            <person name="Sun H."/>
            <person name="Han J."/>
            <person name="Sharma A."/>
            <person name="Chiniquy J."/>
            <person name="Ngan C.Y."/>
            <person name="Lipzen A."/>
            <person name="Barry K."/>
            <person name="Grigoriev I.V."/>
            <person name="Gunde-Cimerman N."/>
        </authorList>
    </citation>
    <scope>NUCLEOTIDE SEQUENCE [LARGE SCALE GENOMIC DNA]</scope>
    <source>
        <strain evidence="9 10">EXF-2481</strain>
    </source>
</reference>
<feature type="compositionally biased region" description="Basic and acidic residues" evidence="7">
    <location>
        <begin position="1103"/>
        <end position="1114"/>
    </location>
</feature>
<gene>
    <name evidence="9" type="ORF">AUEXF2481DRAFT_34801</name>
</gene>
<feature type="compositionally biased region" description="Polar residues" evidence="7">
    <location>
        <begin position="1211"/>
        <end position="1226"/>
    </location>
</feature>
<feature type="region of interest" description="Disordered" evidence="7">
    <location>
        <begin position="795"/>
        <end position="920"/>
    </location>
</feature>
<keyword evidence="6" id="KW-0539">Nucleus</keyword>
<feature type="compositionally biased region" description="Pro residues" evidence="7">
    <location>
        <begin position="1559"/>
        <end position="1569"/>
    </location>
</feature>